<keyword evidence="3" id="KW-1185">Reference proteome</keyword>
<name>A0ABY9TIE7_9GAMM</name>
<dbReference type="EMBL" id="CP134146">
    <property type="protein sequence ID" value="WNC68602.1"/>
    <property type="molecule type" value="Genomic_DNA"/>
</dbReference>
<protein>
    <submittedName>
        <fullName evidence="2">Uncharacterized protein</fullName>
    </submittedName>
</protein>
<keyword evidence="1" id="KW-0732">Signal</keyword>
<accession>A0ABY9TIE7</accession>
<dbReference type="Proteomes" id="UP001248581">
    <property type="component" value="Chromosome"/>
</dbReference>
<sequence length="126" mass="14300">MKYLAFVFLIISFNAFSCTQEEAMAAEEVAAYAKSWEALENTFIKYEHCDDGSIAAGFSESVSNLLAYKWDELAYLKNKPELYKFVLSHIDETWGMQYDDVLKNVKRSCPNFANSICQAVINLPAT</sequence>
<reference evidence="3" key="1">
    <citation type="submission" date="2023-09" db="EMBL/GenBank/DDBJ databases">
        <authorList>
            <person name="Li S."/>
            <person name="Li X."/>
            <person name="Zhang C."/>
            <person name="Zhao Z."/>
        </authorList>
    </citation>
    <scope>NUCLEOTIDE SEQUENCE [LARGE SCALE GENOMIC DNA]</scope>
    <source>
        <strain evidence="3">SQ345</strain>
    </source>
</reference>
<gene>
    <name evidence="2" type="ORF">RI845_00295</name>
</gene>
<feature type="signal peptide" evidence="1">
    <location>
        <begin position="1"/>
        <end position="17"/>
    </location>
</feature>
<evidence type="ECO:0000256" key="1">
    <source>
        <dbReference type="SAM" id="SignalP"/>
    </source>
</evidence>
<dbReference type="RefSeq" id="WP_348387757.1">
    <property type="nucleotide sequence ID" value="NZ_CP134146.1"/>
</dbReference>
<proteinExistence type="predicted"/>
<feature type="chain" id="PRO_5045505735" evidence="1">
    <location>
        <begin position="18"/>
        <end position="126"/>
    </location>
</feature>
<evidence type="ECO:0000313" key="2">
    <source>
        <dbReference type="EMBL" id="WNC68602.1"/>
    </source>
</evidence>
<organism evidence="2 3">
    <name type="scientific">Thalassotalea nanhaiensis</name>
    <dbReference type="NCBI Taxonomy" id="3065648"/>
    <lineage>
        <taxon>Bacteria</taxon>
        <taxon>Pseudomonadati</taxon>
        <taxon>Pseudomonadota</taxon>
        <taxon>Gammaproteobacteria</taxon>
        <taxon>Alteromonadales</taxon>
        <taxon>Colwelliaceae</taxon>
        <taxon>Thalassotalea</taxon>
    </lineage>
</organism>
<evidence type="ECO:0000313" key="3">
    <source>
        <dbReference type="Proteomes" id="UP001248581"/>
    </source>
</evidence>